<protein>
    <submittedName>
        <fullName evidence="4">IS3 family transposase</fullName>
    </submittedName>
</protein>
<feature type="non-terminal residue" evidence="4">
    <location>
        <position position="1"/>
    </location>
</feature>
<proteinExistence type="predicted"/>
<evidence type="ECO:0000313" key="6">
    <source>
        <dbReference type="Proteomes" id="UP000664122"/>
    </source>
</evidence>
<accession>A0A939FZH1</accession>
<comment type="caution">
    <text evidence="4">The sequence shown here is derived from an EMBL/GenBank/DDBJ whole genome shotgun (WGS) entry which is preliminary data.</text>
</comment>
<dbReference type="AlphaFoldDB" id="A0A939FZH1"/>
<evidence type="ECO:0000259" key="1">
    <source>
        <dbReference type="Pfam" id="PF13333"/>
    </source>
</evidence>
<reference evidence="4" key="1">
    <citation type="submission" date="2021-03" db="EMBL/GenBank/DDBJ databases">
        <title>Whole genome sequence of Jiella sp. CQZ9-1.</title>
        <authorList>
            <person name="Tuo L."/>
        </authorList>
    </citation>
    <scope>NUCLEOTIDE SEQUENCE</scope>
    <source>
        <strain evidence="4">CQZ9-1</strain>
    </source>
</reference>
<feature type="domain" description="Integrase catalytic" evidence="1">
    <location>
        <begin position="1"/>
        <end position="28"/>
    </location>
</feature>
<organism evidence="4 6">
    <name type="scientific">Jiella flava</name>
    <dbReference type="NCBI Taxonomy" id="2816857"/>
    <lineage>
        <taxon>Bacteria</taxon>
        <taxon>Pseudomonadati</taxon>
        <taxon>Pseudomonadota</taxon>
        <taxon>Alphaproteobacteria</taxon>
        <taxon>Hyphomicrobiales</taxon>
        <taxon>Aurantimonadaceae</taxon>
        <taxon>Jiella</taxon>
    </lineage>
</organism>
<evidence type="ECO:0000313" key="3">
    <source>
        <dbReference type="EMBL" id="MBO0663973.1"/>
    </source>
</evidence>
<dbReference type="GO" id="GO:0015074">
    <property type="term" value="P:DNA integration"/>
    <property type="evidence" value="ECO:0007669"/>
    <property type="project" value="InterPro"/>
</dbReference>
<dbReference type="EMBL" id="JAFMPP010000014">
    <property type="protein sequence ID" value="MBO0663973.1"/>
    <property type="molecule type" value="Genomic_DNA"/>
</dbReference>
<sequence length="31" mass="3779">DYIERFYNPQRRHSTLGYMSPVEFEEKAMLA</sequence>
<dbReference type="EMBL" id="JAFMPP010000022">
    <property type="protein sequence ID" value="MBO0664441.1"/>
    <property type="molecule type" value="Genomic_DNA"/>
</dbReference>
<dbReference type="Proteomes" id="UP000664122">
    <property type="component" value="Unassembled WGS sequence"/>
</dbReference>
<name>A0A939FZH1_9HYPH</name>
<dbReference type="InterPro" id="IPR001584">
    <property type="entry name" value="Integrase_cat-core"/>
</dbReference>
<gene>
    <name evidence="2" type="ORF">J1C48_13530</name>
    <name evidence="3" type="ORF">J1C48_15445</name>
    <name evidence="4" type="ORF">J1C48_17840</name>
    <name evidence="5" type="ORF">J1C48_17845</name>
</gene>
<dbReference type="EMBL" id="JAFMPP010000011">
    <property type="protein sequence ID" value="MBO0663604.1"/>
    <property type="molecule type" value="Genomic_DNA"/>
</dbReference>
<dbReference type="Pfam" id="PF13333">
    <property type="entry name" value="rve_2"/>
    <property type="match status" value="1"/>
</dbReference>
<dbReference type="RefSeq" id="WP_207258440.1">
    <property type="nucleotide sequence ID" value="NZ_JAFMPP010000011.1"/>
</dbReference>
<evidence type="ECO:0000313" key="2">
    <source>
        <dbReference type="EMBL" id="MBO0663604.1"/>
    </source>
</evidence>
<dbReference type="EMBL" id="JAFMPP010000021">
    <property type="protein sequence ID" value="MBO0664440.1"/>
    <property type="molecule type" value="Genomic_DNA"/>
</dbReference>
<evidence type="ECO:0000313" key="4">
    <source>
        <dbReference type="EMBL" id="MBO0664440.1"/>
    </source>
</evidence>
<keyword evidence="6" id="KW-1185">Reference proteome</keyword>
<evidence type="ECO:0000313" key="5">
    <source>
        <dbReference type="EMBL" id="MBO0664441.1"/>
    </source>
</evidence>